<feature type="chain" id="PRO_5006601480" evidence="1">
    <location>
        <begin position="29"/>
        <end position="175"/>
    </location>
</feature>
<protein>
    <submittedName>
        <fullName evidence="2">Uncharacterized protein</fullName>
    </submittedName>
</protein>
<evidence type="ECO:0000313" key="2">
    <source>
        <dbReference type="EMBL" id="ALO45748.1"/>
    </source>
</evidence>
<dbReference type="OrthoDB" id="7064462at2"/>
<dbReference type="KEGG" id="pspi:PS2015_1085"/>
<evidence type="ECO:0000256" key="1">
    <source>
        <dbReference type="SAM" id="SignalP"/>
    </source>
</evidence>
<name>A0A0S2KCC0_9GAMM</name>
<sequence precursor="true">MSSRILKLFGAQLMMTGLMVGLLQTAHAQRDSVLYEDNELTINDAIVRNAGTTHYFKEVRLTMTQNGDFKVVDSVEKQLAYINELSVAVSFTDPAEVELGVVGYKSTPCVELDIAVTRKNSTFYVAVGETPLQTLVACVQVIEPFEITFPLDVKGLPLGDYLVVVNGDEIDFTLE</sequence>
<dbReference type="EMBL" id="CP013189">
    <property type="protein sequence ID" value="ALO45748.1"/>
    <property type="molecule type" value="Genomic_DNA"/>
</dbReference>
<evidence type="ECO:0000313" key="3">
    <source>
        <dbReference type="Proteomes" id="UP000065641"/>
    </source>
</evidence>
<gene>
    <name evidence="2" type="ORF">PS2015_1085</name>
</gene>
<feature type="signal peptide" evidence="1">
    <location>
        <begin position="1"/>
        <end position="28"/>
    </location>
</feature>
<dbReference type="RefSeq" id="WP_058021260.1">
    <property type="nucleotide sequence ID" value="NZ_CP013189.1"/>
</dbReference>
<dbReference type="STRING" id="1249552.PS2015_1085"/>
<organism evidence="2 3">
    <name type="scientific">Pseudohongiella spirulinae</name>
    <dbReference type="NCBI Taxonomy" id="1249552"/>
    <lineage>
        <taxon>Bacteria</taxon>
        <taxon>Pseudomonadati</taxon>
        <taxon>Pseudomonadota</taxon>
        <taxon>Gammaproteobacteria</taxon>
        <taxon>Pseudomonadales</taxon>
        <taxon>Pseudohongiellaceae</taxon>
        <taxon>Pseudohongiella</taxon>
    </lineage>
</organism>
<dbReference type="Proteomes" id="UP000065641">
    <property type="component" value="Chromosome"/>
</dbReference>
<accession>A0A0S2KCC0</accession>
<keyword evidence="1" id="KW-0732">Signal</keyword>
<proteinExistence type="predicted"/>
<dbReference type="AlphaFoldDB" id="A0A0S2KCC0"/>
<reference evidence="2 3" key="1">
    <citation type="submission" date="2015-11" db="EMBL/GenBank/DDBJ databases">
        <authorList>
            <person name="Zhang Y."/>
            <person name="Guo Z."/>
        </authorList>
    </citation>
    <scope>NUCLEOTIDE SEQUENCE [LARGE SCALE GENOMIC DNA]</scope>
    <source>
        <strain evidence="2 3">KCTC 32221</strain>
    </source>
</reference>
<keyword evidence="3" id="KW-1185">Reference proteome</keyword>